<dbReference type="GeneID" id="68355985"/>
<keyword evidence="6" id="KW-1185">Reference proteome</keyword>
<feature type="repeat" description="ANK" evidence="3">
    <location>
        <begin position="742"/>
        <end position="774"/>
    </location>
</feature>
<protein>
    <submittedName>
        <fullName evidence="5">Ankyrin repeats (3 copies) domain-containing protein</fullName>
    </submittedName>
</protein>
<dbReference type="RefSeq" id="XP_044719289.1">
    <property type="nucleotide sequence ID" value="XM_044865327.1"/>
</dbReference>
<evidence type="ECO:0000256" key="1">
    <source>
        <dbReference type="ARBA" id="ARBA00022737"/>
    </source>
</evidence>
<dbReference type="SMART" id="SM00248">
    <property type="entry name" value="ANK"/>
    <property type="match status" value="5"/>
</dbReference>
<dbReference type="EMBL" id="JAIZPD010000007">
    <property type="protein sequence ID" value="KAH0961776.1"/>
    <property type="molecule type" value="Genomic_DNA"/>
</dbReference>
<feature type="compositionally biased region" description="Acidic residues" evidence="4">
    <location>
        <begin position="39"/>
        <end position="54"/>
    </location>
</feature>
<evidence type="ECO:0000313" key="6">
    <source>
        <dbReference type="Proteomes" id="UP000824596"/>
    </source>
</evidence>
<dbReference type="PROSITE" id="PS50297">
    <property type="entry name" value="ANK_REP_REGION"/>
    <property type="match status" value="4"/>
</dbReference>
<dbReference type="Pfam" id="PF00023">
    <property type="entry name" value="Ank"/>
    <property type="match status" value="1"/>
</dbReference>
<dbReference type="InterPro" id="IPR036770">
    <property type="entry name" value="Ankyrin_rpt-contain_sf"/>
</dbReference>
<gene>
    <name evidence="5" type="ORF">HRG_06856</name>
</gene>
<evidence type="ECO:0000256" key="3">
    <source>
        <dbReference type="PROSITE-ProRule" id="PRU00023"/>
    </source>
</evidence>
<proteinExistence type="predicted"/>
<feature type="compositionally biased region" description="Polar residues" evidence="4">
    <location>
        <begin position="55"/>
        <end position="64"/>
    </location>
</feature>
<reference evidence="5" key="1">
    <citation type="submission" date="2021-09" db="EMBL/GenBank/DDBJ databases">
        <title>A high-quality genome of the endoparasitic fungus Hirsutella rhossiliensis with a comparison of Hirsutella genomes reveals transposable elements contributing to genome size variation.</title>
        <authorList>
            <person name="Lin R."/>
            <person name="Jiao Y."/>
            <person name="Sun X."/>
            <person name="Ling J."/>
            <person name="Xie B."/>
            <person name="Cheng X."/>
        </authorList>
    </citation>
    <scope>NUCLEOTIDE SEQUENCE</scope>
    <source>
        <strain evidence="5">HR02</strain>
    </source>
</reference>
<dbReference type="AlphaFoldDB" id="A0A9P8SI90"/>
<dbReference type="PANTHER" id="PTHR24171">
    <property type="entry name" value="ANKYRIN REPEAT DOMAIN-CONTAINING PROTEIN 39-RELATED"/>
    <property type="match status" value="1"/>
</dbReference>
<name>A0A9P8SI90_9HYPO</name>
<feature type="repeat" description="ANK" evidence="3">
    <location>
        <begin position="709"/>
        <end position="741"/>
    </location>
</feature>
<dbReference type="SUPFAM" id="SSF48403">
    <property type="entry name" value="Ankyrin repeat"/>
    <property type="match status" value="1"/>
</dbReference>
<feature type="region of interest" description="Disordered" evidence="4">
    <location>
        <begin position="23"/>
        <end position="64"/>
    </location>
</feature>
<dbReference type="InterPro" id="IPR002110">
    <property type="entry name" value="Ankyrin_rpt"/>
</dbReference>
<organism evidence="5 6">
    <name type="scientific">Hirsutella rhossiliensis</name>
    <dbReference type="NCBI Taxonomy" id="111463"/>
    <lineage>
        <taxon>Eukaryota</taxon>
        <taxon>Fungi</taxon>
        <taxon>Dikarya</taxon>
        <taxon>Ascomycota</taxon>
        <taxon>Pezizomycotina</taxon>
        <taxon>Sordariomycetes</taxon>
        <taxon>Hypocreomycetidae</taxon>
        <taxon>Hypocreales</taxon>
        <taxon>Ophiocordycipitaceae</taxon>
        <taxon>Hirsutella</taxon>
    </lineage>
</organism>
<keyword evidence="1" id="KW-0677">Repeat</keyword>
<sequence>MQTTVLKLLEQLKDTANKSIEVARGLRPPLEEAFSQDADPWEDSSDNSSSDDSDQFNTKTELGQNMSEMTQILSDLFRLSFNIRNPTARSSTQSIIKAMLHKEMVQIDDATSVDLLNSYSRTEGTAYDLKLDDNLDNQSAKSYATTAYGIDGTVAELPQPPSTQPKQSEFTCQYCWVVCPVRDAKGKCWREHILQDLQPYLCTYADCQEPLTMYASRKTWLDHEAQAHRKVWRCFEHIYPFKSKGALKHHLEMEHRTLGKAQIQGIVDLGQATVKDERTTCPFCLSKGPFQKDLANHMAHHMEKLACFAAPRNFSAGTYKGPVSAGIGSTNNAEEHSRRGPEELMRVANWLTPIDYSGEQKDLIHRRQEGTGQWLLESKEFQAWVHQPKDLQEQVKNAIVGFADGLFLRAELLVDTLMKNATIETLQADLATLRVGYATVGHFYEDAMGRIARQSYDQRQLAMKVLLWITCAKRRLKTAELQHALAVKPGDVGLDEDNLPQIEDIVSVCTEFTRELWFPDADVDIAMICVTYLSFDVFHSGICETESELKERLQLYPLYGYASCQWGHHVGRTSTLTLHPVVMEFLKDTPKVEASSQALLRFCRSDFTRDREQMGGLHLTAYFDLWDLFEALFKNDANFKGSNGRTPLSWAAESGKEAVVDMLLASGASIDTGDAGGRTPLSWAAYIGQKAVVHLLLANGTKTETCDVSGRTPLSWAVESEDETVVSLLIASGANIETRDTSGRTPLLWAARLGQDAIVHLLLAKGADPKISDTGGRTPLSWAVEFGHEAVIKLLQPQE</sequence>
<evidence type="ECO:0000256" key="4">
    <source>
        <dbReference type="SAM" id="MobiDB-lite"/>
    </source>
</evidence>
<keyword evidence="2 3" id="KW-0040">ANK repeat</keyword>
<comment type="caution">
    <text evidence="5">The sequence shown here is derived from an EMBL/GenBank/DDBJ whole genome shotgun (WGS) entry which is preliminary data.</text>
</comment>
<dbReference type="Pfam" id="PF12796">
    <property type="entry name" value="Ank_2"/>
    <property type="match status" value="1"/>
</dbReference>
<feature type="repeat" description="ANK" evidence="3">
    <location>
        <begin position="676"/>
        <end position="708"/>
    </location>
</feature>
<evidence type="ECO:0000313" key="5">
    <source>
        <dbReference type="EMBL" id="KAH0961776.1"/>
    </source>
</evidence>
<evidence type="ECO:0000256" key="2">
    <source>
        <dbReference type="ARBA" id="ARBA00023043"/>
    </source>
</evidence>
<dbReference type="GO" id="GO:0085020">
    <property type="term" value="P:protein K6-linked ubiquitination"/>
    <property type="evidence" value="ECO:0007669"/>
    <property type="project" value="TreeGrafter"/>
</dbReference>
<accession>A0A9P8SI90</accession>
<dbReference type="Proteomes" id="UP000824596">
    <property type="component" value="Unassembled WGS sequence"/>
</dbReference>
<dbReference type="PROSITE" id="PS50088">
    <property type="entry name" value="ANK_REPEAT"/>
    <property type="match status" value="4"/>
</dbReference>
<dbReference type="Gene3D" id="1.25.40.20">
    <property type="entry name" value="Ankyrin repeat-containing domain"/>
    <property type="match status" value="1"/>
</dbReference>
<dbReference type="PANTHER" id="PTHR24171:SF8">
    <property type="entry name" value="BRCA1-ASSOCIATED RING DOMAIN PROTEIN 1"/>
    <property type="match status" value="1"/>
</dbReference>
<dbReference type="GO" id="GO:0004842">
    <property type="term" value="F:ubiquitin-protein transferase activity"/>
    <property type="evidence" value="ECO:0007669"/>
    <property type="project" value="TreeGrafter"/>
</dbReference>
<dbReference type="PRINTS" id="PR01415">
    <property type="entry name" value="ANKYRIN"/>
</dbReference>
<feature type="repeat" description="ANK" evidence="3">
    <location>
        <begin position="643"/>
        <end position="675"/>
    </location>
</feature>
<dbReference type="OrthoDB" id="20872at2759"/>